<sequence length="244" mass="26628">METQTHMTFLSDGLRLKGVLHLPEGEPKAVVFGSHGLFSDVTSPKQCDMAQCCSAEQMAYFRFSHRGCGESEGTQTDAIDFWGRVRDLGAAIEAVLPAFGRTFPVGLFGSSMGGAVCLAVASKLRPAAVATYAAPIRSIGAGEGPVLPEGIPEGILRHPAFGFDLRDRLSDIRHVLVVHGSSDPVVPVSHAHDIFQRVSEPKRLILQPGGDHPMSDPEHQEQFRKDAMDWIQKMVRQWAMSDRL</sequence>
<evidence type="ECO:0000313" key="2">
    <source>
        <dbReference type="EMBL" id="HGU32581.1"/>
    </source>
</evidence>
<organism evidence="2">
    <name type="scientific">Desulfatirhabdium butyrativorans</name>
    <dbReference type="NCBI Taxonomy" id="340467"/>
    <lineage>
        <taxon>Bacteria</taxon>
        <taxon>Pseudomonadati</taxon>
        <taxon>Thermodesulfobacteriota</taxon>
        <taxon>Desulfobacteria</taxon>
        <taxon>Desulfobacterales</taxon>
        <taxon>Desulfatirhabdiaceae</taxon>
        <taxon>Desulfatirhabdium</taxon>
    </lineage>
</organism>
<feature type="domain" description="Serine aminopeptidase S33" evidence="1">
    <location>
        <begin position="26"/>
        <end position="126"/>
    </location>
</feature>
<dbReference type="EMBL" id="DSUH01000164">
    <property type="protein sequence ID" value="HGU32581.1"/>
    <property type="molecule type" value="Genomic_DNA"/>
</dbReference>
<reference evidence="2" key="1">
    <citation type="journal article" date="2020" name="mSystems">
        <title>Genome- and Community-Level Interaction Insights into Carbon Utilization and Element Cycling Functions of Hydrothermarchaeota in Hydrothermal Sediment.</title>
        <authorList>
            <person name="Zhou Z."/>
            <person name="Liu Y."/>
            <person name="Xu W."/>
            <person name="Pan J."/>
            <person name="Luo Z.H."/>
            <person name="Li M."/>
        </authorList>
    </citation>
    <scope>NUCLEOTIDE SEQUENCE [LARGE SCALE GENOMIC DNA]</scope>
    <source>
        <strain evidence="2">SpSt-477</strain>
    </source>
</reference>
<dbReference type="InterPro" id="IPR022742">
    <property type="entry name" value="Hydrolase_4"/>
</dbReference>
<dbReference type="Pfam" id="PF12146">
    <property type="entry name" value="Hydrolase_4"/>
    <property type="match status" value="1"/>
</dbReference>
<name>A0A7C4MN45_9BACT</name>
<dbReference type="SUPFAM" id="SSF53474">
    <property type="entry name" value="alpha/beta-Hydrolases"/>
    <property type="match status" value="1"/>
</dbReference>
<dbReference type="PANTHER" id="PTHR11614">
    <property type="entry name" value="PHOSPHOLIPASE-RELATED"/>
    <property type="match status" value="1"/>
</dbReference>
<comment type="caution">
    <text evidence="2">The sequence shown here is derived from an EMBL/GenBank/DDBJ whole genome shotgun (WGS) entry which is preliminary data.</text>
</comment>
<dbReference type="AlphaFoldDB" id="A0A7C4MN45"/>
<evidence type="ECO:0000259" key="1">
    <source>
        <dbReference type="Pfam" id="PF12146"/>
    </source>
</evidence>
<dbReference type="InterPro" id="IPR051044">
    <property type="entry name" value="MAG_DAG_Lipase"/>
</dbReference>
<accession>A0A7C4MN45</accession>
<proteinExistence type="predicted"/>
<gene>
    <name evidence="2" type="ORF">ENS29_06980</name>
</gene>
<dbReference type="Gene3D" id="3.40.50.1820">
    <property type="entry name" value="alpha/beta hydrolase"/>
    <property type="match status" value="1"/>
</dbReference>
<dbReference type="InterPro" id="IPR029058">
    <property type="entry name" value="AB_hydrolase_fold"/>
</dbReference>
<protein>
    <recommendedName>
        <fullName evidence="1">Serine aminopeptidase S33 domain-containing protein</fullName>
    </recommendedName>
</protein>